<dbReference type="Gene3D" id="3.10.180.10">
    <property type="entry name" value="2,3-Dihydroxybiphenyl 1,2-Dioxygenase, domain 1"/>
    <property type="match status" value="1"/>
</dbReference>
<dbReference type="AlphaFoldDB" id="A0A562TC72"/>
<keyword evidence="3" id="KW-1185">Reference proteome</keyword>
<dbReference type="Pfam" id="PF00903">
    <property type="entry name" value="Glyoxalase"/>
    <property type="match status" value="1"/>
</dbReference>
<dbReference type="OrthoDB" id="9798430at2"/>
<dbReference type="InterPro" id="IPR004360">
    <property type="entry name" value="Glyas_Fos-R_dOase_dom"/>
</dbReference>
<dbReference type="InterPro" id="IPR029068">
    <property type="entry name" value="Glyas_Bleomycin-R_OHBP_Dase"/>
</dbReference>
<dbReference type="InterPro" id="IPR037523">
    <property type="entry name" value="VOC_core"/>
</dbReference>
<sequence length="136" mass="15322">MATKIFVNLPVKDLKRSMDFYAQLGYSFNPQFTDDKAACMVISEDIYTMLLVEEFFKTFTKKAIADASKTTEVILSLSADSRQQVEEQVKKAVAAGGTTPNEPQDHGFMYQHGFQDPDGHLWELVYMDPSAIQQQG</sequence>
<accession>A0A562TC72</accession>
<dbReference type="RefSeq" id="WP_145710159.1">
    <property type="nucleotide sequence ID" value="NZ_BAAAFY010000001.1"/>
</dbReference>
<dbReference type="PANTHER" id="PTHR36503">
    <property type="entry name" value="BLR2520 PROTEIN"/>
    <property type="match status" value="1"/>
</dbReference>
<evidence type="ECO:0000313" key="2">
    <source>
        <dbReference type="EMBL" id="TWI90983.1"/>
    </source>
</evidence>
<dbReference type="Proteomes" id="UP000316778">
    <property type="component" value="Unassembled WGS sequence"/>
</dbReference>
<gene>
    <name evidence="2" type="ORF">LX66_0344</name>
</gene>
<organism evidence="2 3">
    <name type="scientific">Chitinophaga japonensis</name>
    <name type="common">Flexibacter japonensis</name>
    <dbReference type="NCBI Taxonomy" id="104662"/>
    <lineage>
        <taxon>Bacteria</taxon>
        <taxon>Pseudomonadati</taxon>
        <taxon>Bacteroidota</taxon>
        <taxon>Chitinophagia</taxon>
        <taxon>Chitinophagales</taxon>
        <taxon>Chitinophagaceae</taxon>
        <taxon>Chitinophaga</taxon>
    </lineage>
</organism>
<dbReference type="EMBL" id="VLLG01000002">
    <property type="protein sequence ID" value="TWI90983.1"/>
    <property type="molecule type" value="Genomic_DNA"/>
</dbReference>
<evidence type="ECO:0000259" key="1">
    <source>
        <dbReference type="PROSITE" id="PS51819"/>
    </source>
</evidence>
<protein>
    <recommendedName>
        <fullName evidence="1">VOC domain-containing protein</fullName>
    </recommendedName>
</protein>
<name>A0A562TC72_CHIJA</name>
<dbReference type="CDD" id="cd09012">
    <property type="entry name" value="VOC_like"/>
    <property type="match status" value="1"/>
</dbReference>
<dbReference type="PANTHER" id="PTHR36503:SF2">
    <property type="entry name" value="BLR2408 PROTEIN"/>
    <property type="match status" value="1"/>
</dbReference>
<proteinExistence type="predicted"/>
<feature type="domain" description="VOC" evidence="1">
    <location>
        <begin position="3"/>
        <end position="127"/>
    </location>
</feature>
<evidence type="ECO:0000313" key="3">
    <source>
        <dbReference type="Proteomes" id="UP000316778"/>
    </source>
</evidence>
<dbReference type="PROSITE" id="PS51819">
    <property type="entry name" value="VOC"/>
    <property type="match status" value="1"/>
</dbReference>
<reference evidence="2 3" key="1">
    <citation type="journal article" date="2013" name="Stand. Genomic Sci.">
        <title>Genomic Encyclopedia of Type Strains, Phase I: The one thousand microbial genomes (KMG-I) project.</title>
        <authorList>
            <person name="Kyrpides N.C."/>
            <person name="Woyke T."/>
            <person name="Eisen J.A."/>
            <person name="Garrity G."/>
            <person name="Lilburn T.G."/>
            <person name="Beck B.J."/>
            <person name="Whitman W.B."/>
            <person name="Hugenholtz P."/>
            <person name="Klenk H.P."/>
        </authorList>
    </citation>
    <scope>NUCLEOTIDE SEQUENCE [LARGE SCALE GENOMIC DNA]</scope>
    <source>
        <strain evidence="2 3">DSM 13484</strain>
    </source>
</reference>
<comment type="caution">
    <text evidence="2">The sequence shown here is derived from an EMBL/GenBank/DDBJ whole genome shotgun (WGS) entry which is preliminary data.</text>
</comment>
<dbReference type="SUPFAM" id="SSF54593">
    <property type="entry name" value="Glyoxalase/Bleomycin resistance protein/Dihydroxybiphenyl dioxygenase"/>
    <property type="match status" value="1"/>
</dbReference>